<evidence type="ECO:0000256" key="1">
    <source>
        <dbReference type="ARBA" id="ARBA00005384"/>
    </source>
</evidence>
<gene>
    <name evidence="7" type="ORF">KPN_00571</name>
</gene>
<dbReference type="STRING" id="272620.KPN_00571"/>
<sequence>MNRIAVSDGGRVVWNLLSVTGGRNALLPEEPRMIRHLLHVDFQPGRGLQEQVRETLVNAILSGIFAADTPLPSCRQLASQLRVSRNTTALVFESLVNEGYLISRPRSGYYLHPDYHEASPAAVESAPQREAAAPRWGDRLQMTPSQQESILKPAGWMHYRYPFIYGQPDTRQFPLATWRSAANWLHGGVRDPAWVIDHIDQDVPMLIEQIRTRVLPKRGIVAAPDEILITLGSQNALYLLTRLLLSSTTRIGVENPCFREAINTFLLADAEVVPHPVDEEGIVLNERPCDYYYVTPGHQVPTGVTMSSARRRQLLEHAARHDAVIIEDDYDSESNFTLNPLPALKASDRSGRVVYVSSLSKALSPGLRLGFMVADPDLIDEARALRRLVYRHPPTNIQYQMAHFLAQGHYETHLRRYHFDSAQRWERLHAALQRYLPSCRALAGSEHANAFWLQTPAQINTQQLTWRAAHAGVLIEPGARHFLSAAPPDNYFRMGFHAINPDAIAQGVEVLRGQLEQMG</sequence>
<accession>A6T600</accession>
<dbReference type="KEGG" id="kpn:KPN_00571"/>
<dbReference type="HOGENOM" id="CLU_017584_0_1_6"/>
<dbReference type="SMART" id="SM00345">
    <property type="entry name" value="HTH_GNTR"/>
    <property type="match status" value="1"/>
</dbReference>
<keyword evidence="4" id="KW-0238">DNA-binding</keyword>
<evidence type="ECO:0000259" key="6">
    <source>
        <dbReference type="PROSITE" id="PS50949"/>
    </source>
</evidence>
<evidence type="ECO:0000256" key="2">
    <source>
        <dbReference type="ARBA" id="ARBA00022898"/>
    </source>
</evidence>
<dbReference type="InterPro" id="IPR036390">
    <property type="entry name" value="WH_DNA-bd_sf"/>
</dbReference>
<dbReference type="Gene3D" id="3.40.640.10">
    <property type="entry name" value="Type I PLP-dependent aspartate aminotransferase-like (Major domain)"/>
    <property type="match status" value="1"/>
</dbReference>
<dbReference type="InterPro" id="IPR000524">
    <property type="entry name" value="Tscrpt_reg_HTH_GntR"/>
</dbReference>
<dbReference type="PROSITE" id="PS50949">
    <property type="entry name" value="HTH_GNTR"/>
    <property type="match status" value="1"/>
</dbReference>
<feature type="domain" description="HTH gntR-type" evidence="6">
    <location>
        <begin position="46"/>
        <end position="114"/>
    </location>
</feature>
<evidence type="ECO:0000313" key="7">
    <source>
        <dbReference type="EMBL" id="ABR76021.1"/>
    </source>
</evidence>
<dbReference type="SUPFAM" id="SSF46785">
    <property type="entry name" value="Winged helix' DNA-binding domain"/>
    <property type="match status" value="1"/>
</dbReference>
<evidence type="ECO:0000313" key="8">
    <source>
        <dbReference type="Proteomes" id="UP000000265"/>
    </source>
</evidence>
<dbReference type="InterPro" id="IPR015424">
    <property type="entry name" value="PyrdxlP-dep_Trfase"/>
</dbReference>
<protein>
    <submittedName>
        <fullName evidence="7">Bacterial regulatory protein, GntR</fullName>
    </submittedName>
</protein>
<dbReference type="InterPro" id="IPR004839">
    <property type="entry name" value="Aminotransferase_I/II_large"/>
</dbReference>
<proteinExistence type="inferred from homology"/>
<keyword evidence="3" id="KW-0805">Transcription regulation</keyword>
<dbReference type="PaxDb" id="272620-KPN_00571"/>
<dbReference type="EMBL" id="CP000647">
    <property type="protein sequence ID" value="ABR76021.1"/>
    <property type="molecule type" value="Genomic_DNA"/>
</dbReference>
<dbReference type="SUPFAM" id="SSF53383">
    <property type="entry name" value="PLP-dependent transferases"/>
    <property type="match status" value="1"/>
</dbReference>
<keyword evidence="2" id="KW-0663">Pyridoxal phosphate</keyword>
<dbReference type="InterPro" id="IPR036388">
    <property type="entry name" value="WH-like_DNA-bd_sf"/>
</dbReference>
<dbReference type="Pfam" id="PF00392">
    <property type="entry name" value="GntR"/>
    <property type="match status" value="1"/>
</dbReference>
<comment type="similarity">
    <text evidence="1">In the C-terminal section; belongs to the class-I pyridoxal-phosphate-dependent aminotransferase family.</text>
</comment>
<dbReference type="InterPro" id="IPR015421">
    <property type="entry name" value="PyrdxlP-dep_Trfase_major"/>
</dbReference>
<evidence type="ECO:0000256" key="5">
    <source>
        <dbReference type="ARBA" id="ARBA00023163"/>
    </source>
</evidence>
<reference evidence="7 8" key="2">
    <citation type="submission" date="2006-09" db="EMBL/GenBank/DDBJ databases">
        <authorList>
            <consortium name="The Klebsiella pneumonia Genome Sequencing Project"/>
            <person name="McClelland M."/>
            <person name="Sanderson E.K."/>
            <person name="Spieth J."/>
            <person name="Clifton W.S."/>
            <person name="Latreille P."/>
            <person name="Sabo A."/>
            <person name="Pepin K."/>
            <person name="Bhonagiri V."/>
            <person name="Porwollik S."/>
            <person name="Ali J."/>
            <person name="Wilson R.K."/>
        </authorList>
    </citation>
    <scope>NUCLEOTIDE SEQUENCE [LARGE SCALE GENOMIC DNA]</scope>
    <source>
        <strain evidence="8">ATCC 700721 / MGH 78578</strain>
    </source>
</reference>
<name>A6T600_KLEP7</name>
<keyword evidence="5" id="KW-0804">Transcription</keyword>
<dbReference type="EnsemblBacteria" id="ABR76021">
    <property type="protein sequence ID" value="ABR76021"/>
    <property type="gene ID" value="KPN_00571"/>
</dbReference>
<dbReference type="InterPro" id="IPR051446">
    <property type="entry name" value="HTH_trans_reg/aminotransferase"/>
</dbReference>
<dbReference type="GO" id="GO:0030170">
    <property type="term" value="F:pyridoxal phosphate binding"/>
    <property type="evidence" value="ECO:0007669"/>
    <property type="project" value="InterPro"/>
</dbReference>
<dbReference type="CDD" id="cd00609">
    <property type="entry name" value="AAT_like"/>
    <property type="match status" value="1"/>
</dbReference>
<dbReference type="Pfam" id="PF00155">
    <property type="entry name" value="Aminotran_1_2"/>
    <property type="match status" value="1"/>
</dbReference>
<dbReference type="Gene3D" id="1.10.10.10">
    <property type="entry name" value="Winged helix-like DNA-binding domain superfamily/Winged helix DNA-binding domain"/>
    <property type="match status" value="1"/>
</dbReference>
<evidence type="ECO:0000256" key="3">
    <source>
        <dbReference type="ARBA" id="ARBA00023015"/>
    </source>
</evidence>
<dbReference type="PANTHER" id="PTHR46577">
    <property type="entry name" value="HTH-TYPE TRANSCRIPTIONAL REGULATORY PROTEIN GABR"/>
    <property type="match status" value="1"/>
</dbReference>
<dbReference type="GO" id="GO:0003677">
    <property type="term" value="F:DNA binding"/>
    <property type="evidence" value="ECO:0007669"/>
    <property type="project" value="UniProtKB-KW"/>
</dbReference>
<dbReference type="PANTHER" id="PTHR46577:SF1">
    <property type="entry name" value="HTH-TYPE TRANSCRIPTIONAL REGULATORY PROTEIN GABR"/>
    <property type="match status" value="1"/>
</dbReference>
<organism evidence="7 8">
    <name type="scientific">Klebsiella pneumoniae subsp. pneumoniae (strain ATCC 700721 / MGH 78578)</name>
    <dbReference type="NCBI Taxonomy" id="272620"/>
    <lineage>
        <taxon>Bacteria</taxon>
        <taxon>Pseudomonadati</taxon>
        <taxon>Pseudomonadota</taxon>
        <taxon>Gammaproteobacteria</taxon>
        <taxon>Enterobacterales</taxon>
        <taxon>Enterobacteriaceae</taxon>
        <taxon>Klebsiella/Raoultella group</taxon>
        <taxon>Klebsiella</taxon>
        <taxon>Klebsiella pneumoniae complex</taxon>
    </lineage>
</organism>
<dbReference type="Proteomes" id="UP000000265">
    <property type="component" value="Chromosome"/>
</dbReference>
<dbReference type="AlphaFoldDB" id="A6T600"/>
<dbReference type="GO" id="GO:0003700">
    <property type="term" value="F:DNA-binding transcription factor activity"/>
    <property type="evidence" value="ECO:0007669"/>
    <property type="project" value="InterPro"/>
</dbReference>
<evidence type="ECO:0000256" key="4">
    <source>
        <dbReference type="ARBA" id="ARBA00023125"/>
    </source>
</evidence>
<dbReference type="CDD" id="cd07377">
    <property type="entry name" value="WHTH_GntR"/>
    <property type="match status" value="1"/>
</dbReference>
<reference evidence="7 8" key="1">
    <citation type="journal article" date="2001" name="Nature">
        <title>Complete genome sequence of Salmonella enterica serovar Typhimurium LT2.</title>
        <authorList>
            <person name="McClelland M."/>
            <person name="Sanderson K.E."/>
            <person name="Spieth J."/>
            <person name="Clifton S.W."/>
            <person name="Latreille P."/>
            <person name="Courtney L."/>
            <person name="Porwollik S."/>
            <person name="Ali J."/>
            <person name="Dante M."/>
            <person name="Du F."/>
            <person name="Hou S."/>
            <person name="Layman D."/>
            <person name="Leonard S."/>
            <person name="Nguyen C."/>
            <person name="Scott K."/>
            <person name="Holmes A."/>
            <person name="Grewal N."/>
            <person name="Mulvaney E."/>
            <person name="Ryan E."/>
            <person name="Sun H."/>
            <person name="Florea L."/>
            <person name="Miller W."/>
            <person name="Stoneking T."/>
            <person name="Nhan M."/>
            <person name="Waterston R."/>
            <person name="Wilson R.K."/>
        </authorList>
    </citation>
    <scope>NUCLEOTIDE SEQUENCE [LARGE SCALE GENOMIC DNA]</scope>
    <source>
        <strain evidence="8">ATCC 700721 / MGH 78578</strain>
    </source>
</reference>